<dbReference type="EMBL" id="SOYY01000003">
    <property type="protein sequence ID" value="KAA0724010.1"/>
    <property type="molecule type" value="Genomic_DNA"/>
</dbReference>
<dbReference type="InterPro" id="IPR043128">
    <property type="entry name" value="Rev_trsase/Diguanyl_cyclase"/>
</dbReference>
<dbReference type="Pfam" id="PF00078">
    <property type="entry name" value="RVT_1"/>
    <property type="match status" value="1"/>
</dbReference>
<organism evidence="17 18">
    <name type="scientific">Triplophysa tibetana</name>
    <dbReference type="NCBI Taxonomy" id="1572043"/>
    <lineage>
        <taxon>Eukaryota</taxon>
        <taxon>Metazoa</taxon>
        <taxon>Chordata</taxon>
        <taxon>Craniata</taxon>
        <taxon>Vertebrata</taxon>
        <taxon>Euteleostomi</taxon>
        <taxon>Actinopterygii</taxon>
        <taxon>Neopterygii</taxon>
        <taxon>Teleostei</taxon>
        <taxon>Ostariophysi</taxon>
        <taxon>Cypriniformes</taxon>
        <taxon>Nemacheilidae</taxon>
        <taxon>Triplophysa</taxon>
    </lineage>
</organism>
<keyword evidence="8" id="KW-0460">Magnesium</keyword>
<feature type="domain" description="Peptidase A2" evidence="13">
    <location>
        <begin position="25"/>
        <end position="99"/>
    </location>
</feature>
<dbReference type="InterPro" id="IPR051320">
    <property type="entry name" value="Viral_Replic_Matur_Polypro"/>
</dbReference>
<dbReference type="InterPro" id="IPR012337">
    <property type="entry name" value="RNaseH-like_sf"/>
</dbReference>
<evidence type="ECO:0000256" key="6">
    <source>
        <dbReference type="ARBA" id="ARBA00022759"/>
    </source>
</evidence>
<dbReference type="GO" id="GO:0003964">
    <property type="term" value="F:RNA-directed DNA polymerase activity"/>
    <property type="evidence" value="ECO:0007669"/>
    <property type="project" value="UniProtKB-KW"/>
</dbReference>
<dbReference type="EC" id="3.1.26.4" evidence="2"/>
<dbReference type="InterPro" id="IPR001969">
    <property type="entry name" value="Aspartic_peptidase_AS"/>
</dbReference>
<keyword evidence="6" id="KW-0255">Endonuclease</keyword>
<evidence type="ECO:0000256" key="5">
    <source>
        <dbReference type="ARBA" id="ARBA00022722"/>
    </source>
</evidence>
<keyword evidence="9" id="KW-0694">RNA-binding</keyword>
<dbReference type="AlphaFoldDB" id="A0A5A9PPC7"/>
<dbReference type="InterPro" id="IPR001584">
    <property type="entry name" value="Integrase_cat-core"/>
</dbReference>
<dbReference type="PANTHER" id="PTHR33064:SF37">
    <property type="entry name" value="RIBONUCLEASE H"/>
    <property type="match status" value="1"/>
</dbReference>
<dbReference type="InterPro" id="IPR043502">
    <property type="entry name" value="DNA/RNA_pol_sf"/>
</dbReference>
<dbReference type="SUPFAM" id="SSF53098">
    <property type="entry name" value="Ribonuclease H-like"/>
    <property type="match status" value="2"/>
</dbReference>
<evidence type="ECO:0000256" key="7">
    <source>
        <dbReference type="ARBA" id="ARBA00022801"/>
    </source>
</evidence>
<evidence type="ECO:0000256" key="8">
    <source>
        <dbReference type="ARBA" id="ARBA00022842"/>
    </source>
</evidence>
<evidence type="ECO:0000256" key="10">
    <source>
        <dbReference type="ARBA" id="ARBA00022908"/>
    </source>
</evidence>
<protein>
    <recommendedName>
        <fullName evidence="2">ribonuclease H</fullName>
        <ecNumber evidence="2">3.1.26.4</ecNumber>
    </recommendedName>
</protein>
<name>A0A5A9PPC7_9TELE</name>
<dbReference type="Pfam" id="PF17919">
    <property type="entry name" value="RT_RNaseH_2"/>
    <property type="match status" value="1"/>
</dbReference>
<reference evidence="17 18" key="1">
    <citation type="journal article" date="2019" name="Mol. Ecol. Resour.">
        <title>Chromosome-level genome assembly of Triplophysa tibetana, a fish adapted to the harsh high-altitude environment of the Tibetan Plateau.</title>
        <authorList>
            <person name="Yang X."/>
            <person name="Liu H."/>
            <person name="Ma Z."/>
            <person name="Zou Y."/>
            <person name="Zou M."/>
            <person name="Mao Y."/>
            <person name="Li X."/>
            <person name="Wang H."/>
            <person name="Chen T."/>
            <person name="Wang W."/>
            <person name="Yang R."/>
        </authorList>
    </citation>
    <scope>NUCLEOTIDE SEQUENCE [LARGE SCALE GENOMIC DNA]</scope>
    <source>
        <strain evidence="17">TTIB1903HZAU</strain>
        <tissue evidence="17">Muscle</tissue>
    </source>
</reference>
<dbReference type="InterPro" id="IPR036397">
    <property type="entry name" value="RNaseH_sf"/>
</dbReference>
<evidence type="ECO:0000256" key="9">
    <source>
        <dbReference type="ARBA" id="ARBA00022884"/>
    </source>
</evidence>
<keyword evidence="12" id="KW-0233">DNA recombination</keyword>
<dbReference type="Pfam" id="PF00077">
    <property type="entry name" value="RVP"/>
    <property type="match status" value="1"/>
</dbReference>
<dbReference type="Pfam" id="PF00075">
    <property type="entry name" value="RNase_H"/>
    <property type="match status" value="1"/>
</dbReference>
<evidence type="ECO:0000259" key="16">
    <source>
        <dbReference type="PROSITE" id="PS50994"/>
    </source>
</evidence>
<keyword evidence="5" id="KW-0540">Nuclease</keyword>
<dbReference type="GO" id="GO:0006310">
    <property type="term" value="P:DNA recombination"/>
    <property type="evidence" value="ECO:0007669"/>
    <property type="project" value="UniProtKB-KW"/>
</dbReference>
<dbReference type="PROSITE" id="PS00141">
    <property type="entry name" value="ASP_PROTEASE"/>
    <property type="match status" value="1"/>
</dbReference>
<evidence type="ECO:0000259" key="13">
    <source>
        <dbReference type="PROSITE" id="PS50175"/>
    </source>
</evidence>
<comment type="similarity">
    <text evidence="1">Belongs to the beta type-B retroviral polymerase family. HERV class-II K(HML-2) pol subfamily.</text>
</comment>
<dbReference type="PANTHER" id="PTHR33064">
    <property type="entry name" value="POL PROTEIN"/>
    <property type="match status" value="1"/>
</dbReference>
<dbReference type="GO" id="GO:0015074">
    <property type="term" value="P:DNA integration"/>
    <property type="evidence" value="ECO:0007669"/>
    <property type="project" value="UniProtKB-KW"/>
</dbReference>
<evidence type="ECO:0000313" key="17">
    <source>
        <dbReference type="EMBL" id="KAA0724010.1"/>
    </source>
</evidence>
<dbReference type="PROSITE" id="PS50175">
    <property type="entry name" value="ASP_PROT_RETROV"/>
    <property type="match status" value="1"/>
</dbReference>
<dbReference type="Gene3D" id="3.10.10.10">
    <property type="entry name" value="HIV Type 1 Reverse Transcriptase, subunit A, domain 1"/>
    <property type="match status" value="1"/>
</dbReference>
<dbReference type="GO" id="GO:0006508">
    <property type="term" value="P:proteolysis"/>
    <property type="evidence" value="ECO:0007669"/>
    <property type="project" value="InterPro"/>
</dbReference>
<gene>
    <name evidence="17" type="ORF">E1301_Tti023449</name>
</gene>
<evidence type="ECO:0000256" key="12">
    <source>
        <dbReference type="ARBA" id="ARBA00023172"/>
    </source>
</evidence>
<sequence length="1054" mass="117097">MICYSFSNRTDELPIVSLKVNGVDYSFLIDTGATCSSISAKFYEGPITNHTMRSVGVSGTEVICHMTPAIEVKAINHLPFFHKFVVTPNSPLNLLGRDLMHKLNIEIVFSDSSVNFSLLSDVQDATVELMPHFMSKDEPQQVKYNIAEVNPSLWSQYKDESGFVGIPPYKAKLITQKPVYMKQYPLSPEKVEGIQPVIDNFLKQGVIVPTHSPYNTPINPIRKADGTSWRLTQDLRAINSLIIPLAPIVPDVPTILNSIPHIHTHFTVVDLCAAFFSIPVHADTQPLFAFTFKGAQLTWTRLAQGFVDSPAVFSAAVKRLLDTITDLPSTVCVLQYTDDILISAETEADCLQASIVVCNVLASVGFKASNDKLQWVQSKVHYLGHIISPGQKDISAERVQLIKTIRTPENVTQLQSFLGLVNYCRAWIPDCAYHDRNLRCLIQHGMGPRDSLKWTSEAEENFNALKIAITCDPALGLPDYSKPFHLYAGEAMGVAMAVLTQEHGGKPRPVSYLSRQLDPIVHGMPACLRAVAAAAEMVRMAEKIVLSHPLILYTTHQVGVILHNLKTQHMTAQRRSGYEATLLATENLTIKPTSVSSPAIQSLFGLSTLITETVPHDCMNEIERSTAARVDLKDTPLDGGEHLYIDGSCSRPSDGVYLCGYAIVTLEGERVEAYRLNHNSAQAAEIIALSRACELTKGKRATIYTDSKYGYGVVQDFAQTWARRNFKTSEAKPISHAELVGDLLQAVMLPSELAVVKVKGHVSGDETDAVGNRNADELAKWAAEHAEFSPYQRVQSRDVETMMFAHVSCVPDIDLKILQSQPTQGDVKHWAENGCAPDADGLIRDKNGRIALPKLSLVILIRHYHGISHNSASKVTQMINRLYCIQDTAKMVKLIVFSCLICAKTNPHRKTPHDALPFPEAPFQCLQIDFSHMPPVGNLKYILTIVDRFSKWPEVFACAKEDAKTVVKILSKEVISRYGIPMTIESDNGTPFTSKVTKLLAKALAINWHYYIPYHPQSSGVVERTHRKIKDKITKACMETSRKGQMCYQPYWQK</sequence>
<dbReference type="SUPFAM" id="SSF56672">
    <property type="entry name" value="DNA/RNA polymerases"/>
    <property type="match status" value="1"/>
</dbReference>
<evidence type="ECO:0000259" key="15">
    <source>
        <dbReference type="PROSITE" id="PS50879"/>
    </source>
</evidence>
<feature type="domain" description="Reverse transcriptase" evidence="14">
    <location>
        <begin position="202"/>
        <end position="387"/>
    </location>
</feature>
<dbReference type="PROSITE" id="PS50878">
    <property type="entry name" value="RT_POL"/>
    <property type="match status" value="1"/>
</dbReference>
<keyword evidence="10" id="KW-0229">DNA integration</keyword>
<keyword evidence="3" id="KW-0808">Transferase</keyword>
<dbReference type="InterPro" id="IPR021109">
    <property type="entry name" value="Peptidase_aspartic_dom_sf"/>
</dbReference>
<evidence type="ECO:0000313" key="18">
    <source>
        <dbReference type="Proteomes" id="UP000324632"/>
    </source>
</evidence>
<dbReference type="Gene3D" id="1.10.340.70">
    <property type="match status" value="1"/>
</dbReference>
<dbReference type="InterPro" id="IPR001995">
    <property type="entry name" value="Peptidase_A2_cat"/>
</dbReference>
<dbReference type="Gene3D" id="3.10.20.370">
    <property type="match status" value="1"/>
</dbReference>
<evidence type="ECO:0000256" key="2">
    <source>
        <dbReference type="ARBA" id="ARBA00012180"/>
    </source>
</evidence>
<dbReference type="InterPro" id="IPR041577">
    <property type="entry name" value="RT_RNaseH_2"/>
</dbReference>
<dbReference type="Gene3D" id="2.40.70.10">
    <property type="entry name" value="Acid Proteases"/>
    <property type="match status" value="1"/>
</dbReference>
<evidence type="ECO:0000256" key="4">
    <source>
        <dbReference type="ARBA" id="ARBA00022695"/>
    </source>
</evidence>
<dbReference type="Gene3D" id="3.30.70.270">
    <property type="match status" value="2"/>
</dbReference>
<evidence type="ECO:0000259" key="14">
    <source>
        <dbReference type="PROSITE" id="PS50878"/>
    </source>
</evidence>
<dbReference type="SUPFAM" id="SSF50630">
    <property type="entry name" value="Acid proteases"/>
    <property type="match status" value="1"/>
</dbReference>
<dbReference type="Gene3D" id="3.30.420.10">
    <property type="entry name" value="Ribonuclease H-like superfamily/Ribonuclease H"/>
    <property type="match status" value="2"/>
</dbReference>
<feature type="domain" description="Integrase catalytic" evidence="16">
    <location>
        <begin position="918"/>
        <end position="1054"/>
    </location>
</feature>
<dbReference type="InterPro" id="IPR000477">
    <property type="entry name" value="RT_dom"/>
</dbReference>
<dbReference type="InterPro" id="IPR018061">
    <property type="entry name" value="Retropepsins"/>
</dbReference>
<dbReference type="GO" id="GO:0003723">
    <property type="term" value="F:RNA binding"/>
    <property type="evidence" value="ECO:0007669"/>
    <property type="project" value="UniProtKB-KW"/>
</dbReference>
<keyword evidence="7" id="KW-0378">Hydrolase</keyword>
<dbReference type="GO" id="GO:0004523">
    <property type="term" value="F:RNA-DNA hybrid ribonuclease activity"/>
    <property type="evidence" value="ECO:0007669"/>
    <property type="project" value="UniProtKB-EC"/>
</dbReference>
<keyword evidence="4" id="KW-0548">Nucleotidyltransferase</keyword>
<comment type="caution">
    <text evidence="17">The sequence shown here is derived from an EMBL/GenBank/DDBJ whole genome shotgun (WGS) entry which is preliminary data.</text>
</comment>
<dbReference type="Proteomes" id="UP000324632">
    <property type="component" value="Chromosome 3"/>
</dbReference>
<dbReference type="PROSITE" id="PS50994">
    <property type="entry name" value="INTEGRASE"/>
    <property type="match status" value="1"/>
</dbReference>
<dbReference type="InterPro" id="IPR002156">
    <property type="entry name" value="RNaseH_domain"/>
</dbReference>
<dbReference type="Pfam" id="PF00665">
    <property type="entry name" value="rve"/>
    <property type="match status" value="1"/>
</dbReference>
<evidence type="ECO:0000256" key="3">
    <source>
        <dbReference type="ARBA" id="ARBA00022679"/>
    </source>
</evidence>
<keyword evidence="18" id="KW-1185">Reference proteome</keyword>
<keyword evidence="11" id="KW-0695">RNA-directed DNA polymerase</keyword>
<dbReference type="GO" id="GO:0004190">
    <property type="term" value="F:aspartic-type endopeptidase activity"/>
    <property type="evidence" value="ECO:0007669"/>
    <property type="project" value="InterPro"/>
</dbReference>
<evidence type="ECO:0000256" key="11">
    <source>
        <dbReference type="ARBA" id="ARBA00022918"/>
    </source>
</evidence>
<proteinExistence type="inferred from homology"/>
<accession>A0A5A9PPC7</accession>
<evidence type="ECO:0000256" key="1">
    <source>
        <dbReference type="ARBA" id="ARBA00010879"/>
    </source>
</evidence>
<feature type="domain" description="RNase H type-1" evidence="15">
    <location>
        <begin position="637"/>
        <end position="784"/>
    </location>
</feature>
<dbReference type="PROSITE" id="PS50879">
    <property type="entry name" value="RNASE_H_1"/>
    <property type="match status" value="1"/>
</dbReference>